<dbReference type="Proteomes" id="UP000327478">
    <property type="component" value="Chromosome"/>
</dbReference>
<accession>A0A5Q0P4V3</accession>
<evidence type="ECO:0000256" key="1">
    <source>
        <dbReference type="ARBA" id="ARBA00012374"/>
    </source>
</evidence>
<dbReference type="RefSeq" id="WP_153372140.1">
    <property type="nucleotide sequence ID" value="NZ_CP045650.1"/>
</dbReference>
<feature type="transmembrane region" description="Helical" evidence="4">
    <location>
        <begin position="80"/>
        <end position="101"/>
    </location>
</feature>
<dbReference type="SMART" id="SM00014">
    <property type="entry name" value="acidPPc"/>
    <property type="match status" value="1"/>
</dbReference>
<keyword evidence="8" id="KW-1185">Reference proteome</keyword>
<dbReference type="InterPro" id="IPR036938">
    <property type="entry name" value="PAP2/HPO_sf"/>
</dbReference>
<evidence type="ECO:0000256" key="4">
    <source>
        <dbReference type="SAM" id="Phobius"/>
    </source>
</evidence>
<dbReference type="CDD" id="cd03392">
    <property type="entry name" value="PAP2_like_2"/>
    <property type="match status" value="1"/>
</dbReference>
<dbReference type="Gene3D" id="1.20.144.10">
    <property type="entry name" value="Phosphatidic acid phosphatase type 2/haloperoxidase"/>
    <property type="match status" value="2"/>
</dbReference>
<keyword evidence="4" id="KW-0812">Transmembrane</keyword>
<name>A0A5Q0P4V3_9GAMM</name>
<dbReference type="InterPro" id="IPR000326">
    <property type="entry name" value="PAP2/HPO"/>
</dbReference>
<evidence type="ECO:0000259" key="5">
    <source>
        <dbReference type="SMART" id="SM00014"/>
    </source>
</evidence>
<organism evidence="6 9">
    <name type="scientific">Acinetobacter wanghuae</name>
    <dbReference type="NCBI Taxonomy" id="2662362"/>
    <lineage>
        <taxon>Bacteria</taxon>
        <taxon>Pseudomonadati</taxon>
        <taxon>Pseudomonadota</taxon>
        <taxon>Gammaproteobacteria</taxon>
        <taxon>Moraxellales</taxon>
        <taxon>Moraxellaceae</taxon>
        <taxon>Acinetobacter</taxon>
    </lineage>
</organism>
<dbReference type="EC" id="3.6.1.27" evidence="1"/>
<feature type="domain" description="Phosphatidic acid phosphatase type 2/haloperoxidase" evidence="5">
    <location>
        <begin position="80"/>
        <end position="189"/>
    </location>
</feature>
<evidence type="ECO:0000313" key="7">
    <source>
        <dbReference type="EMBL" id="QGA11632.1"/>
    </source>
</evidence>
<dbReference type="EMBL" id="WITK01000003">
    <property type="protein sequence ID" value="MQW91468.1"/>
    <property type="molecule type" value="Genomic_DNA"/>
</dbReference>
<evidence type="ECO:0000313" key="9">
    <source>
        <dbReference type="Proteomes" id="UP000480556"/>
    </source>
</evidence>
<feature type="transmembrane region" description="Helical" evidence="4">
    <location>
        <begin position="121"/>
        <end position="139"/>
    </location>
</feature>
<dbReference type="GO" id="GO:0050380">
    <property type="term" value="F:undecaprenyl-diphosphatase activity"/>
    <property type="evidence" value="ECO:0007669"/>
    <property type="project" value="UniProtKB-EC"/>
</dbReference>
<keyword evidence="4" id="KW-0472">Membrane</keyword>
<evidence type="ECO:0000256" key="3">
    <source>
        <dbReference type="ARBA" id="ARBA00047594"/>
    </source>
</evidence>
<dbReference type="PANTHER" id="PTHR14969:SF13">
    <property type="entry name" value="AT30094P"/>
    <property type="match status" value="1"/>
</dbReference>
<dbReference type="Pfam" id="PF01569">
    <property type="entry name" value="PAP2"/>
    <property type="match status" value="1"/>
</dbReference>
<comment type="catalytic activity">
    <reaction evidence="3">
        <text>di-trans,octa-cis-undecaprenyl diphosphate + H2O = di-trans,octa-cis-undecaprenyl phosphate + phosphate + H(+)</text>
        <dbReference type="Rhea" id="RHEA:28094"/>
        <dbReference type="ChEBI" id="CHEBI:15377"/>
        <dbReference type="ChEBI" id="CHEBI:15378"/>
        <dbReference type="ChEBI" id="CHEBI:43474"/>
        <dbReference type="ChEBI" id="CHEBI:58405"/>
        <dbReference type="ChEBI" id="CHEBI:60392"/>
        <dbReference type="EC" id="3.6.1.27"/>
    </reaction>
</comment>
<feature type="transmembrane region" description="Helical" evidence="4">
    <location>
        <begin position="146"/>
        <end position="168"/>
    </location>
</feature>
<protein>
    <recommendedName>
        <fullName evidence="1">undecaprenyl-diphosphate phosphatase</fullName>
        <ecNumber evidence="1">3.6.1.27</ecNumber>
    </recommendedName>
    <alternativeName>
        <fullName evidence="2">Undecaprenyl pyrophosphate phosphatase</fullName>
    </alternativeName>
</protein>
<dbReference type="Proteomes" id="UP000480556">
    <property type="component" value="Unassembled WGS sequence"/>
</dbReference>
<evidence type="ECO:0000313" key="8">
    <source>
        <dbReference type="Proteomes" id="UP000327478"/>
    </source>
</evidence>
<sequence length="200" mass="22790">MHYLLLSFGIFFLIISILILSISGLNDFDTIAVLWMSLHRSTLFNQITQALSVMGGMPFVLLFTTLWCIYLVWYKKYTNIIFICIGILGGISLSWLFKFLYARPRPDAHLHLVESFGSSFPSAHSAYAACIAGLMLLIYQHHPQRSIIALCAVIWMSCMGISRVYLGVHFPSDVISGWSISFIWISALYLVLRKYSVEYK</sequence>
<evidence type="ECO:0000256" key="2">
    <source>
        <dbReference type="ARBA" id="ARBA00032707"/>
    </source>
</evidence>
<gene>
    <name evidence="7" type="ORF">GFH30_09655</name>
    <name evidence="6" type="ORF">GHJ48_03500</name>
</gene>
<feature type="transmembrane region" description="Helical" evidence="4">
    <location>
        <begin position="174"/>
        <end position="192"/>
    </location>
</feature>
<dbReference type="SUPFAM" id="SSF48317">
    <property type="entry name" value="Acid phosphatase/Vanadium-dependent haloperoxidase"/>
    <property type="match status" value="1"/>
</dbReference>
<keyword evidence="4" id="KW-1133">Transmembrane helix</keyword>
<dbReference type="PANTHER" id="PTHR14969">
    <property type="entry name" value="SPHINGOSINE-1-PHOSPHATE PHOSPHOHYDROLASE"/>
    <property type="match status" value="1"/>
</dbReference>
<dbReference type="AlphaFoldDB" id="A0A5Q0P4V3"/>
<reference evidence="8 9" key="1">
    <citation type="submission" date="2019-10" db="EMBL/GenBank/DDBJ databases">
        <authorList>
            <person name="Dong K."/>
        </authorList>
    </citation>
    <scope>NUCLEOTIDE SEQUENCE [LARGE SCALE GENOMIC DNA]</scope>
    <source>
        <strain evidence="8">dk386</strain>
        <strain evidence="7">Dk386</strain>
        <strain evidence="6">Dk771</strain>
        <strain evidence="9">dk771</strain>
    </source>
</reference>
<evidence type="ECO:0000313" key="6">
    <source>
        <dbReference type="EMBL" id="MQW91468.1"/>
    </source>
</evidence>
<dbReference type="EMBL" id="CP045650">
    <property type="protein sequence ID" value="QGA11632.1"/>
    <property type="molecule type" value="Genomic_DNA"/>
</dbReference>
<feature type="transmembrane region" description="Helical" evidence="4">
    <location>
        <begin position="51"/>
        <end position="73"/>
    </location>
</feature>
<proteinExistence type="predicted"/>